<sequence length="504" mass="56803">MKPQLQTQQTIQGLSNFISVPLEQKLQHYDHDQIEATIINLFQNVAANVPAYQEFLTTAGIKSDTIQTLADFQKLPKINKENYISKYPISELCYHGKLETCDFIAASSGSTGKSTFWPRFFTDELQIATRFEQIFHDSFYADSQPTLAVICFALGTWVGGMFTANCCRHLAAKGYPITVITPGNNKLEILRIVQELGGKFQQVVLLGYPPFLKDVIDTGLAQKMPWKQYNIKLVMAGEVFSEEWRNLVAERIGSENPCDDFASLYGTADAGVLGNETPLSICIRRFLADTPEAAKALFGESRLPTLVQYDPSSRFFEVENGNLLFSGNNGVPLIRYSILDHGGLITYAEMLEFLAAWDFNPLTKLQNYRGIHQLPFVYVFGRSNFTVSYFGANIYPENVTVGLEQPIIREWVTGKFVLQVKEDLDKNRFLSVVVELAPGIEDKEEKRLSITAAILTQLLRLNSEFANYVPPQYQTPVVELKSAGDIEYFPVGVKHRYTRNNISK</sequence>
<dbReference type="PANTHER" id="PTHR43845:SF1">
    <property type="entry name" value="BLR5969 PROTEIN"/>
    <property type="match status" value="1"/>
</dbReference>
<dbReference type="InterPro" id="IPR042099">
    <property type="entry name" value="ANL_N_sf"/>
</dbReference>
<gene>
    <name evidence="1" type="ORF">AN481_01500</name>
</gene>
<comment type="caution">
    <text evidence="1">The sequence shown here is derived from an EMBL/GenBank/DDBJ whole genome shotgun (WGS) entry which is preliminary data.</text>
</comment>
<dbReference type="Gene3D" id="3.40.50.12780">
    <property type="entry name" value="N-terminal domain of ligase-like"/>
    <property type="match status" value="1"/>
</dbReference>
<dbReference type="AlphaFoldDB" id="A0A1B7W1R9"/>
<name>A0A1B7W1R9_APHFL</name>
<dbReference type="GO" id="GO:0016874">
    <property type="term" value="F:ligase activity"/>
    <property type="evidence" value="ECO:0007669"/>
    <property type="project" value="UniProtKB-KW"/>
</dbReference>
<reference evidence="1 2" key="1">
    <citation type="submission" date="2015-09" db="EMBL/GenBank/DDBJ databases">
        <title>Whole genome shotgun sequence assembly of Aphanizomenon flos-aquae UKL13.</title>
        <authorList>
            <person name="Driscoll C."/>
        </authorList>
    </citation>
    <scope>NUCLEOTIDE SEQUENCE [LARGE SCALE GENOMIC DNA]</scope>
    <source>
        <strain evidence="1">MDT13</strain>
    </source>
</reference>
<accession>A0A1B7W1R9</accession>
<proteinExistence type="predicted"/>
<dbReference type="EMBL" id="LJOY01000003">
    <property type="protein sequence ID" value="OBQ27221.1"/>
    <property type="molecule type" value="Genomic_DNA"/>
</dbReference>
<dbReference type="PANTHER" id="PTHR43845">
    <property type="entry name" value="BLR5969 PROTEIN"/>
    <property type="match status" value="1"/>
</dbReference>
<dbReference type="STRING" id="1803587.GCA_001593825_01503"/>
<dbReference type="PATRIC" id="fig|1710894.3.peg.3934"/>
<dbReference type="Proteomes" id="UP000092382">
    <property type="component" value="Unassembled WGS sequence"/>
</dbReference>
<organism evidence="1 2">
    <name type="scientific">Aphanizomenon flos-aquae LD13</name>
    <dbReference type="NCBI Taxonomy" id="1710894"/>
    <lineage>
        <taxon>Bacteria</taxon>
        <taxon>Bacillati</taxon>
        <taxon>Cyanobacteriota</taxon>
        <taxon>Cyanophyceae</taxon>
        <taxon>Nostocales</taxon>
        <taxon>Aphanizomenonaceae</taxon>
        <taxon>Aphanizomenon</taxon>
    </lineage>
</organism>
<keyword evidence="1" id="KW-0436">Ligase</keyword>
<protein>
    <submittedName>
        <fullName evidence="1">Phenylacetate--CoA ligase</fullName>
    </submittedName>
</protein>
<dbReference type="SUPFAM" id="SSF56801">
    <property type="entry name" value="Acetyl-CoA synthetase-like"/>
    <property type="match status" value="1"/>
</dbReference>
<evidence type="ECO:0000313" key="2">
    <source>
        <dbReference type="Proteomes" id="UP000092382"/>
    </source>
</evidence>
<evidence type="ECO:0000313" key="1">
    <source>
        <dbReference type="EMBL" id="OBQ27221.1"/>
    </source>
</evidence>